<keyword evidence="3" id="KW-1185">Reference proteome</keyword>
<name>A0A2K9PQ52_9FLAO</name>
<accession>A0A2K9PQ52</accession>
<gene>
    <name evidence="2" type="ORF">C1H87_10950</name>
</gene>
<reference evidence="2 3" key="1">
    <citation type="submission" date="2018-01" db="EMBL/GenBank/DDBJ databases">
        <title>Complete genome sequence of Flavivirga eckloniae ECD14 isolated from seaweed Ecklonia cava.</title>
        <authorList>
            <person name="Lee J.H."/>
            <person name="Baik K.S."/>
            <person name="Seong C.N."/>
        </authorList>
    </citation>
    <scope>NUCLEOTIDE SEQUENCE [LARGE SCALE GENOMIC DNA]</scope>
    <source>
        <strain evidence="2 3">ECD14</strain>
    </source>
</reference>
<feature type="domain" description="DinB-like" evidence="1">
    <location>
        <begin position="9"/>
        <end position="145"/>
    </location>
</feature>
<dbReference type="AlphaFoldDB" id="A0A2K9PQ52"/>
<dbReference type="KEGG" id="fek:C1H87_10950"/>
<dbReference type="Proteomes" id="UP000235826">
    <property type="component" value="Chromosome"/>
</dbReference>
<proteinExistence type="predicted"/>
<sequence>MKFTFEVLTNTRNSIKNILEKTSLEDLNQIPETFNNNVIWNVGHIIVSGQLLVYKLSGLPTMISNSMIEKYGKGTKPEADVTQEEVDEMKQLLLSTLEKIEADYKNKTFKTFNEYTVSTTGNTLTSVDDALQFVFFHEGLHIGYIMALLKAIKM</sequence>
<dbReference type="RefSeq" id="WP_102755847.1">
    <property type="nucleotide sequence ID" value="NZ_CP025791.1"/>
</dbReference>
<dbReference type="Pfam" id="PF12867">
    <property type="entry name" value="DinB_2"/>
    <property type="match status" value="1"/>
</dbReference>
<dbReference type="EMBL" id="CP025791">
    <property type="protein sequence ID" value="AUP79192.1"/>
    <property type="molecule type" value="Genomic_DNA"/>
</dbReference>
<dbReference type="InterPro" id="IPR034660">
    <property type="entry name" value="DinB/YfiT-like"/>
</dbReference>
<evidence type="ECO:0000313" key="3">
    <source>
        <dbReference type="Proteomes" id="UP000235826"/>
    </source>
</evidence>
<evidence type="ECO:0000259" key="1">
    <source>
        <dbReference type="Pfam" id="PF12867"/>
    </source>
</evidence>
<dbReference type="OrthoDB" id="4295522at2"/>
<evidence type="ECO:0000313" key="2">
    <source>
        <dbReference type="EMBL" id="AUP79192.1"/>
    </source>
</evidence>
<dbReference type="SUPFAM" id="SSF109854">
    <property type="entry name" value="DinB/YfiT-like putative metalloenzymes"/>
    <property type="match status" value="1"/>
</dbReference>
<organism evidence="2 3">
    <name type="scientific">Flavivirga eckloniae</name>
    <dbReference type="NCBI Taxonomy" id="1803846"/>
    <lineage>
        <taxon>Bacteria</taxon>
        <taxon>Pseudomonadati</taxon>
        <taxon>Bacteroidota</taxon>
        <taxon>Flavobacteriia</taxon>
        <taxon>Flavobacteriales</taxon>
        <taxon>Flavobacteriaceae</taxon>
        <taxon>Flavivirga</taxon>
    </lineage>
</organism>
<protein>
    <submittedName>
        <fullName evidence="2">DinB family protein</fullName>
    </submittedName>
</protein>
<dbReference type="InterPro" id="IPR024775">
    <property type="entry name" value="DinB-like"/>
</dbReference>
<dbReference type="Gene3D" id="1.20.120.450">
    <property type="entry name" value="dinb family like domain"/>
    <property type="match status" value="1"/>
</dbReference>